<keyword evidence="2" id="KW-1185">Reference proteome</keyword>
<name>A0A514CKR9_9BACT</name>
<dbReference type="Pfam" id="PF03860">
    <property type="entry name" value="Csp"/>
    <property type="match status" value="1"/>
</dbReference>
<dbReference type="RefSeq" id="WP_141615581.1">
    <property type="nucleotide sequence ID" value="NZ_CP041253.1"/>
</dbReference>
<organism evidence="1 2">
    <name type="scientific">Echinicola soli</name>
    <dbReference type="NCBI Taxonomy" id="2591634"/>
    <lineage>
        <taxon>Bacteria</taxon>
        <taxon>Pseudomonadati</taxon>
        <taxon>Bacteroidota</taxon>
        <taxon>Cytophagia</taxon>
        <taxon>Cytophagales</taxon>
        <taxon>Cyclobacteriaceae</taxon>
        <taxon>Echinicola</taxon>
    </lineage>
</organism>
<dbReference type="OrthoDB" id="5396211at2"/>
<dbReference type="InterPro" id="IPR044543">
    <property type="entry name" value="YHJQ-like"/>
</dbReference>
<proteinExistence type="predicted"/>
<evidence type="ECO:0000313" key="2">
    <source>
        <dbReference type="Proteomes" id="UP000316614"/>
    </source>
</evidence>
<reference evidence="1 2" key="1">
    <citation type="submission" date="2019-06" db="EMBL/GenBank/DDBJ databases">
        <title>Echinicola alkalisoli sp. nov. isolated from saline soil.</title>
        <authorList>
            <person name="Sun J.-Q."/>
            <person name="Xu L."/>
        </authorList>
    </citation>
    <scope>NUCLEOTIDE SEQUENCE [LARGE SCALE GENOMIC DNA]</scope>
    <source>
        <strain evidence="1 2">LN3S3</strain>
    </source>
</reference>
<gene>
    <name evidence="1" type="ORF">FKX85_15400</name>
</gene>
<dbReference type="CDD" id="cd08026">
    <property type="entry name" value="DUF326"/>
    <property type="match status" value="1"/>
</dbReference>
<accession>A0A514CKR9</accession>
<dbReference type="InterPro" id="IPR005560">
    <property type="entry name" value="Csp_YhjQ"/>
</dbReference>
<protein>
    <submittedName>
        <fullName evidence="1">Four-helix bundle copper-binding protein</fullName>
    </submittedName>
</protein>
<dbReference type="AlphaFoldDB" id="A0A514CKR9"/>
<dbReference type="EMBL" id="CP041253">
    <property type="protein sequence ID" value="QDH80347.1"/>
    <property type="molecule type" value="Genomic_DNA"/>
</dbReference>
<dbReference type="PANTHER" id="PTHR37310:SF1">
    <property type="entry name" value="CYTOPLASMIC PROTEIN"/>
    <property type="match status" value="1"/>
</dbReference>
<evidence type="ECO:0000313" key="1">
    <source>
        <dbReference type="EMBL" id="QDH80347.1"/>
    </source>
</evidence>
<dbReference type="PANTHER" id="PTHR37310">
    <property type="entry name" value="CYTOPLASMIC PROTEIN-RELATED"/>
    <property type="match status" value="1"/>
</dbReference>
<sequence length="118" mass="13028">MKNTQTFRIVNECSSTCFYCADACLDEPNGMVDCIRNCTVCGEVCSLVSKILSTSFSNIEPLVAYCKSICEACAKICEKHEHQHCELCAKACRTCAAACDDYLKGNLTTFKETPRESN</sequence>
<dbReference type="Gene3D" id="1.20.1270.360">
    <property type="match status" value="1"/>
</dbReference>
<dbReference type="Proteomes" id="UP000316614">
    <property type="component" value="Chromosome"/>
</dbReference>
<dbReference type="KEGG" id="echi:FKX85_15400"/>